<feature type="region of interest" description="Disordered" evidence="6">
    <location>
        <begin position="158"/>
        <end position="180"/>
    </location>
</feature>
<evidence type="ECO:0000256" key="1">
    <source>
        <dbReference type="ARBA" id="ARBA00004479"/>
    </source>
</evidence>
<keyword evidence="4" id="KW-0325">Glycoprotein</keyword>
<dbReference type="EnsemblMetazoa" id="XM_030978545">
    <property type="protein sequence ID" value="XP_030834405"/>
    <property type="gene ID" value="LOC594237"/>
</dbReference>
<keyword evidence="9" id="KW-1185">Reference proteome</keyword>
<dbReference type="PROSITE" id="PS50835">
    <property type="entry name" value="IG_LIKE"/>
    <property type="match status" value="1"/>
</dbReference>
<dbReference type="InterPro" id="IPR007110">
    <property type="entry name" value="Ig-like_dom"/>
</dbReference>
<keyword evidence="5" id="KW-0393">Immunoglobulin domain</keyword>
<accession>A0A7M7SVG9</accession>
<dbReference type="GO" id="GO:0016020">
    <property type="term" value="C:membrane"/>
    <property type="evidence" value="ECO:0007669"/>
    <property type="project" value="UniProtKB-SubCell"/>
</dbReference>
<dbReference type="PANTHER" id="PTHR11640:SF136">
    <property type="entry name" value="NEPHRIN"/>
    <property type="match status" value="1"/>
</dbReference>
<dbReference type="Pfam" id="PF08205">
    <property type="entry name" value="C2-set_2"/>
    <property type="match status" value="1"/>
</dbReference>
<dbReference type="InterPro" id="IPR013162">
    <property type="entry name" value="CD80_C2-set"/>
</dbReference>
<dbReference type="InterPro" id="IPR036179">
    <property type="entry name" value="Ig-like_dom_sf"/>
</dbReference>
<dbReference type="AlphaFoldDB" id="A0A7M7SVG9"/>
<evidence type="ECO:0000259" key="7">
    <source>
        <dbReference type="PROSITE" id="PS50835"/>
    </source>
</evidence>
<evidence type="ECO:0000313" key="9">
    <source>
        <dbReference type="Proteomes" id="UP000007110"/>
    </source>
</evidence>
<evidence type="ECO:0000256" key="6">
    <source>
        <dbReference type="SAM" id="MobiDB-lite"/>
    </source>
</evidence>
<dbReference type="Proteomes" id="UP000007110">
    <property type="component" value="Unassembled WGS sequence"/>
</dbReference>
<evidence type="ECO:0000256" key="4">
    <source>
        <dbReference type="ARBA" id="ARBA00023180"/>
    </source>
</evidence>
<evidence type="ECO:0000313" key="8">
    <source>
        <dbReference type="EnsemblMetazoa" id="XP_030834405"/>
    </source>
</evidence>
<dbReference type="RefSeq" id="XP_030834405.1">
    <property type="nucleotide sequence ID" value="XM_030978545.1"/>
</dbReference>
<dbReference type="KEGG" id="spu:594237"/>
<dbReference type="InterPro" id="IPR013783">
    <property type="entry name" value="Ig-like_fold"/>
</dbReference>
<protein>
    <recommendedName>
        <fullName evidence="7">Ig-like domain-containing protein</fullName>
    </recommendedName>
</protein>
<dbReference type="InParanoid" id="A0A7M7SVG9"/>
<evidence type="ECO:0000256" key="2">
    <source>
        <dbReference type="ARBA" id="ARBA00023136"/>
    </source>
</evidence>
<name>A0A7M7SVG9_STRPU</name>
<dbReference type="GeneID" id="594237"/>
<keyword evidence="2" id="KW-0472">Membrane</keyword>
<dbReference type="Gene3D" id="2.60.40.10">
    <property type="entry name" value="Immunoglobulins"/>
    <property type="match status" value="2"/>
</dbReference>
<comment type="subcellular location">
    <subcellularLocation>
        <location evidence="1">Membrane</location>
        <topology evidence="1">Single-pass type I membrane protein</topology>
    </subcellularLocation>
</comment>
<organism evidence="8 9">
    <name type="scientific">Strongylocentrotus purpuratus</name>
    <name type="common">Purple sea urchin</name>
    <dbReference type="NCBI Taxonomy" id="7668"/>
    <lineage>
        <taxon>Eukaryota</taxon>
        <taxon>Metazoa</taxon>
        <taxon>Echinodermata</taxon>
        <taxon>Eleutherozoa</taxon>
        <taxon>Echinozoa</taxon>
        <taxon>Echinoidea</taxon>
        <taxon>Euechinoidea</taxon>
        <taxon>Echinacea</taxon>
        <taxon>Camarodonta</taxon>
        <taxon>Echinidea</taxon>
        <taxon>Strongylocentrotidae</taxon>
        <taxon>Strongylocentrotus</taxon>
    </lineage>
</organism>
<keyword evidence="3" id="KW-1015">Disulfide bond</keyword>
<dbReference type="PANTHER" id="PTHR11640">
    <property type="entry name" value="NEPHRIN"/>
    <property type="match status" value="1"/>
</dbReference>
<reference evidence="9" key="1">
    <citation type="submission" date="2015-02" db="EMBL/GenBank/DDBJ databases">
        <title>Genome sequencing for Strongylocentrotus purpuratus.</title>
        <authorList>
            <person name="Murali S."/>
            <person name="Liu Y."/>
            <person name="Vee V."/>
            <person name="English A."/>
            <person name="Wang M."/>
            <person name="Skinner E."/>
            <person name="Han Y."/>
            <person name="Muzny D.M."/>
            <person name="Worley K.C."/>
            <person name="Gibbs R.A."/>
        </authorList>
    </citation>
    <scope>NUCLEOTIDE SEQUENCE</scope>
</reference>
<evidence type="ECO:0000256" key="3">
    <source>
        <dbReference type="ARBA" id="ARBA00023157"/>
    </source>
</evidence>
<dbReference type="OrthoDB" id="10039395at2759"/>
<proteinExistence type="predicted"/>
<dbReference type="SUPFAM" id="SSF48726">
    <property type="entry name" value="Immunoglobulin"/>
    <property type="match status" value="2"/>
</dbReference>
<evidence type="ECO:0000256" key="5">
    <source>
        <dbReference type="ARBA" id="ARBA00023319"/>
    </source>
</evidence>
<sequence length="180" mass="20000">MTTADDLHDGIEINVSCRAINGYPAPLIHWYIGSRNVTHDSSLKTSVNGADWYDAESILTLILKRIDHGKPLLCRAFQPTTPSLRSLKDSMVLNISYHPVVSVSSRRLTSNEVRTGIVLTCTSDANPPAFILQWSCNGTKLSNEYRNITLSETIQEGETLTSSEMEIRNPQSEDPCDYNA</sequence>
<feature type="domain" description="Ig-like" evidence="7">
    <location>
        <begin position="99"/>
        <end position="180"/>
    </location>
</feature>
<dbReference type="InterPro" id="IPR051275">
    <property type="entry name" value="Cell_adhesion_signaling"/>
</dbReference>
<dbReference type="OMA" id="HEGMETN"/>
<reference evidence="8" key="2">
    <citation type="submission" date="2021-01" db="UniProtKB">
        <authorList>
            <consortium name="EnsemblMetazoa"/>
        </authorList>
    </citation>
    <scope>IDENTIFICATION</scope>
</reference>
<feature type="compositionally biased region" description="Polar residues" evidence="6">
    <location>
        <begin position="158"/>
        <end position="172"/>
    </location>
</feature>